<reference evidence="2" key="1">
    <citation type="submission" date="2011-10" db="EMBL/GenBank/DDBJ databases">
        <title>The Genome Sequence of Fusarium oxysporum HDV247.</title>
        <authorList>
            <consortium name="The Broad Institute Genome Sequencing Platform"/>
            <person name="Ma L.-J."/>
            <person name="Gale L.R."/>
            <person name="Schwartz D.C."/>
            <person name="Zhou S."/>
            <person name="Corby-Kistler H."/>
            <person name="Young S.K."/>
            <person name="Zeng Q."/>
            <person name="Gargeya S."/>
            <person name="Fitzgerald M."/>
            <person name="Haas B."/>
            <person name="Abouelleil A."/>
            <person name="Alvarado L."/>
            <person name="Arachchi H.M."/>
            <person name="Berlin A."/>
            <person name="Brown A."/>
            <person name="Chapman S.B."/>
            <person name="Chen Z."/>
            <person name="Dunbar C."/>
            <person name="Freedman E."/>
            <person name="Gearin G."/>
            <person name="Goldberg J."/>
            <person name="Griggs A."/>
            <person name="Gujja S."/>
            <person name="Heiman D."/>
            <person name="Howarth C."/>
            <person name="Larson L."/>
            <person name="Lui A."/>
            <person name="MacDonald P.J.P."/>
            <person name="Montmayeur A."/>
            <person name="Murphy C."/>
            <person name="Neiman D."/>
            <person name="Pearson M."/>
            <person name="Priest M."/>
            <person name="Roberts A."/>
            <person name="Saif S."/>
            <person name="Shea T."/>
            <person name="Shenoy N."/>
            <person name="Sisk P."/>
            <person name="Stolte C."/>
            <person name="Sykes S."/>
            <person name="Wortman J."/>
            <person name="Nusbaum C."/>
            <person name="Birren B."/>
        </authorList>
    </citation>
    <scope>NUCLEOTIDE SEQUENCE [LARGE SCALE GENOMIC DNA]</scope>
    <source>
        <strain evidence="2">HDV247</strain>
    </source>
</reference>
<sequence length="425" mass="48846">MMSRKLPSLGPEQGSVIQFQLQVSQPDRRSRRQPRDRHFEALGERLPNSEDEWQKARRRLRFTTPADINAWVSDLVSLDRALPQNLRKLINLAIFCVESRKDEDTAHRNYEARASQQCLVRTIRNYASLVRGVIALMDQIYLKLRHRAFEAVLLYSPLDYASLVSYKREPDRFKSYFRDVKILPEEHASQALYLPFLVAYGHPQYKYNEICRALGTNTLKEPEFLRFVSVRENGKPVPHILNAPPKNRYDAIRNRWTRDSLTEHFNTEEIYAIPNRMDGYKRFDLPDIIQQKSAMAAKEQDGCVPQDIPGVISFKFDWTVCHDDVGRLVLGLLVELGFISQGQIHLSRNSVRHDTGPITVRSNWLKIIIPTAPTAEPAVMSLSSKSFREDVTWNMKSGFLLGPGITHSPSGTLHYISMSIPTLKS</sequence>
<name>W9NJS1_FUSOX</name>
<organism evidence="2">
    <name type="scientific">Fusarium oxysporum f. sp. pisi HDV247</name>
    <dbReference type="NCBI Taxonomy" id="1080344"/>
    <lineage>
        <taxon>Eukaryota</taxon>
        <taxon>Fungi</taxon>
        <taxon>Dikarya</taxon>
        <taxon>Ascomycota</taxon>
        <taxon>Pezizomycotina</taxon>
        <taxon>Sordariomycetes</taxon>
        <taxon>Hypocreomycetidae</taxon>
        <taxon>Hypocreales</taxon>
        <taxon>Nectriaceae</taxon>
        <taxon>Fusarium</taxon>
        <taxon>Fusarium oxysporum species complex</taxon>
    </lineage>
</organism>
<evidence type="ECO:0000256" key="1">
    <source>
        <dbReference type="SAM" id="MobiDB-lite"/>
    </source>
</evidence>
<dbReference type="AlphaFoldDB" id="W9NJS1"/>
<proteinExistence type="predicted"/>
<dbReference type="Proteomes" id="UP000030751">
    <property type="component" value="Unassembled WGS sequence"/>
</dbReference>
<protein>
    <submittedName>
        <fullName evidence="2">Uncharacterized protein</fullName>
    </submittedName>
</protein>
<evidence type="ECO:0000313" key="2">
    <source>
        <dbReference type="EMBL" id="EXA30986.1"/>
    </source>
</evidence>
<dbReference type="EMBL" id="JH651028">
    <property type="protein sequence ID" value="EXA30986.1"/>
    <property type="molecule type" value="Genomic_DNA"/>
</dbReference>
<reference evidence="2" key="2">
    <citation type="submission" date="2012-05" db="EMBL/GenBank/DDBJ databases">
        <title>Annotation of the Genome Sequence of Fusarium oxysporum HDV247.</title>
        <authorList>
            <consortium name="The Broad Institute Genomics Platform"/>
            <person name="Ma L.-J."/>
            <person name="Corby-Kistler H."/>
            <person name="Broz K."/>
            <person name="Gale L.R."/>
            <person name="Jonkers W."/>
            <person name="O'Donnell K."/>
            <person name="Ploetz R."/>
            <person name="Steinberg C."/>
            <person name="Schwartz D.C."/>
            <person name="VanEtten H."/>
            <person name="Zhou S."/>
            <person name="Young S.K."/>
            <person name="Zeng Q."/>
            <person name="Gargeya S."/>
            <person name="Fitzgerald M."/>
            <person name="Abouelleil A."/>
            <person name="Alvarado L."/>
            <person name="Chapman S.B."/>
            <person name="Gainer-Dewar J."/>
            <person name="Goldberg J."/>
            <person name="Griggs A."/>
            <person name="Gujja S."/>
            <person name="Hansen M."/>
            <person name="Howarth C."/>
            <person name="Imamovic A."/>
            <person name="Ireland A."/>
            <person name="Larimer J."/>
            <person name="McCowan C."/>
            <person name="Murphy C."/>
            <person name="Pearson M."/>
            <person name="Poon T.W."/>
            <person name="Priest M."/>
            <person name="Roberts A."/>
            <person name="Saif S."/>
            <person name="Shea T."/>
            <person name="Sykes S."/>
            <person name="Wortman J."/>
            <person name="Nusbaum C."/>
            <person name="Birren B."/>
        </authorList>
    </citation>
    <scope>NUCLEOTIDE SEQUENCE</scope>
    <source>
        <strain evidence="2">HDV247</strain>
    </source>
</reference>
<feature type="region of interest" description="Disordered" evidence="1">
    <location>
        <begin position="22"/>
        <end position="44"/>
    </location>
</feature>
<accession>W9NJS1</accession>
<dbReference type="OrthoDB" id="5088056at2759"/>
<gene>
    <name evidence="2" type="ORF">FOVG_17673</name>
</gene>